<evidence type="ECO:0000256" key="1">
    <source>
        <dbReference type="SAM" id="SignalP"/>
    </source>
</evidence>
<dbReference type="AlphaFoldDB" id="A0A9W4FFB3"/>
<sequence length="136" mass="14562">MRSTIAVLAAALTAGSIIASPPAAAGPTQCNEPSCVPGIKPGVVLGSYCGDNTKYYVFGVTSWGRLVFCGTPRRYEPRWFRSPEMRGIKDYMSDCAGYDGEVAQAPDGMFLSCVTREDGFPRWESGEQLRPAPAGS</sequence>
<evidence type="ECO:0008006" key="4">
    <source>
        <dbReference type="Google" id="ProtNLM"/>
    </source>
</evidence>
<keyword evidence="3" id="KW-1185">Reference proteome</keyword>
<evidence type="ECO:0000313" key="2">
    <source>
        <dbReference type="EMBL" id="BBY92846.1"/>
    </source>
</evidence>
<dbReference type="RefSeq" id="WP_163729883.1">
    <property type="nucleotide sequence ID" value="NZ_AP022601.1"/>
</dbReference>
<keyword evidence="1" id="KW-0732">Signal</keyword>
<dbReference type="Proteomes" id="UP000465785">
    <property type="component" value="Chromosome"/>
</dbReference>
<protein>
    <recommendedName>
        <fullName evidence="4">Secreted protein</fullName>
    </recommendedName>
</protein>
<proteinExistence type="predicted"/>
<dbReference type="EMBL" id="AP022601">
    <property type="protein sequence ID" value="BBY92846.1"/>
    <property type="molecule type" value="Genomic_DNA"/>
</dbReference>
<gene>
    <name evidence="2" type="ORF">MGALJ_25150</name>
</gene>
<feature type="signal peptide" evidence="1">
    <location>
        <begin position="1"/>
        <end position="25"/>
    </location>
</feature>
<accession>A0A9W4FFB3</accession>
<reference evidence="2 3" key="1">
    <citation type="journal article" date="2019" name="Emerg. Microbes Infect.">
        <title>Comprehensive subspecies identification of 175 nontuberculous mycobacteria species based on 7547 genomic profiles.</title>
        <authorList>
            <person name="Matsumoto Y."/>
            <person name="Kinjo T."/>
            <person name="Motooka D."/>
            <person name="Nabeya D."/>
            <person name="Jung N."/>
            <person name="Uechi K."/>
            <person name="Horii T."/>
            <person name="Iida T."/>
            <person name="Fujita J."/>
            <person name="Nakamura S."/>
        </authorList>
    </citation>
    <scope>NUCLEOTIDE SEQUENCE [LARGE SCALE GENOMIC DNA]</scope>
    <source>
        <strain evidence="2 3">JCM 6399</strain>
    </source>
</reference>
<feature type="chain" id="PRO_5040767676" description="Secreted protein" evidence="1">
    <location>
        <begin position="26"/>
        <end position="136"/>
    </location>
</feature>
<dbReference type="KEGG" id="mgau:MGALJ_25150"/>
<organism evidence="2 3">
    <name type="scientific">Mycobacterium gallinarum</name>
    <dbReference type="NCBI Taxonomy" id="39689"/>
    <lineage>
        <taxon>Bacteria</taxon>
        <taxon>Bacillati</taxon>
        <taxon>Actinomycetota</taxon>
        <taxon>Actinomycetes</taxon>
        <taxon>Mycobacteriales</taxon>
        <taxon>Mycobacteriaceae</taxon>
        <taxon>Mycobacterium</taxon>
    </lineage>
</organism>
<name>A0A9W4FFB3_9MYCO</name>
<evidence type="ECO:0000313" key="3">
    <source>
        <dbReference type="Proteomes" id="UP000465785"/>
    </source>
</evidence>